<feature type="region of interest" description="Disordered" evidence="1">
    <location>
        <begin position="665"/>
        <end position="728"/>
    </location>
</feature>
<feature type="compositionally biased region" description="Low complexity" evidence="1">
    <location>
        <begin position="689"/>
        <end position="706"/>
    </location>
</feature>
<dbReference type="EMBL" id="CDMZ01000229">
    <property type="protein sequence ID" value="CEM09764.1"/>
    <property type="molecule type" value="Genomic_DNA"/>
</dbReference>
<feature type="compositionally biased region" description="Basic and acidic residues" evidence="1">
    <location>
        <begin position="764"/>
        <end position="790"/>
    </location>
</feature>
<protein>
    <submittedName>
        <fullName evidence="2">Uncharacterized protein</fullName>
    </submittedName>
</protein>
<proteinExistence type="predicted"/>
<feature type="region of interest" description="Disordered" evidence="1">
    <location>
        <begin position="872"/>
        <end position="900"/>
    </location>
</feature>
<gene>
    <name evidence="2" type="ORF">Cvel_15964</name>
</gene>
<accession>A0A0G4FAW3</accession>
<feature type="region of interest" description="Disordered" evidence="1">
    <location>
        <begin position="1"/>
        <end position="277"/>
    </location>
</feature>
<dbReference type="VEuPathDB" id="CryptoDB:Cvel_15964"/>
<feature type="region of interest" description="Disordered" evidence="1">
    <location>
        <begin position="408"/>
        <end position="487"/>
    </location>
</feature>
<evidence type="ECO:0000313" key="2">
    <source>
        <dbReference type="EMBL" id="CEM09764.1"/>
    </source>
</evidence>
<organism evidence="2">
    <name type="scientific">Chromera velia CCMP2878</name>
    <dbReference type="NCBI Taxonomy" id="1169474"/>
    <lineage>
        <taxon>Eukaryota</taxon>
        <taxon>Sar</taxon>
        <taxon>Alveolata</taxon>
        <taxon>Colpodellida</taxon>
        <taxon>Chromeraceae</taxon>
        <taxon>Chromera</taxon>
    </lineage>
</organism>
<feature type="compositionally biased region" description="Low complexity" evidence="1">
    <location>
        <begin position="408"/>
        <end position="420"/>
    </location>
</feature>
<feature type="compositionally biased region" description="Basic and acidic residues" evidence="1">
    <location>
        <begin position="533"/>
        <end position="552"/>
    </location>
</feature>
<feature type="compositionally biased region" description="Basic and acidic residues" evidence="1">
    <location>
        <begin position="173"/>
        <end position="184"/>
    </location>
</feature>
<feature type="compositionally biased region" description="Basic and acidic residues" evidence="1">
    <location>
        <begin position="886"/>
        <end position="900"/>
    </location>
</feature>
<feature type="region of interest" description="Disordered" evidence="1">
    <location>
        <begin position="533"/>
        <end position="557"/>
    </location>
</feature>
<feature type="compositionally biased region" description="Polar residues" evidence="1">
    <location>
        <begin position="317"/>
        <end position="328"/>
    </location>
</feature>
<dbReference type="AlphaFoldDB" id="A0A0G4FAW3"/>
<feature type="compositionally biased region" description="Basic and acidic residues" evidence="1">
    <location>
        <begin position="330"/>
        <end position="343"/>
    </location>
</feature>
<feature type="compositionally biased region" description="Acidic residues" evidence="1">
    <location>
        <begin position="94"/>
        <end position="110"/>
    </location>
</feature>
<feature type="compositionally biased region" description="Polar residues" evidence="1">
    <location>
        <begin position="232"/>
        <end position="247"/>
    </location>
</feature>
<evidence type="ECO:0000256" key="1">
    <source>
        <dbReference type="SAM" id="MobiDB-lite"/>
    </source>
</evidence>
<feature type="compositionally biased region" description="Basic and acidic residues" evidence="1">
    <location>
        <begin position="59"/>
        <end position="69"/>
    </location>
</feature>
<sequence>MSDDDFFGLPEENSASVDEGSERDPFADSDDNAGAAKDSKTSVRGKGTGSRASAANRRTGRDDRDPFRESDDEEGGISGHFEDNASFHSSEFWRDEEEIPDEDEVEEDIQEAPKDDIDELNSSSDGDNKRSSVLVKETPPPLQQHVANNTPGQPLSAGPTDSRQTDDNPGATNEREKIQHHVEQRPLLVPPESSDGPAEEIQEDIHSSSEAETGAGTAGAKLPGPGPGLSYSAFSDQNQNRQLSASFLTHHDHDAQRVPPVSSAREPMPSGSVPVSAPVEDSLVYSEYGGSYFSRAPSQALVSRHPSWISNAPISVSMQPTQNTSTGQHELAHAQREQGRGHTGDGGSFQHQQNTKERAPSPINRPTAPAAHPDRFTLTSTAPPTQQAEAHVGAQYIPASFSFSGIGSGSPLASAPSAYPEHAKPSVPRHSYGFALSECPPPTDSRPTRTQQETHAVPAPTTGTGVQPHTMQEHPHRPQTDTVGGYSSPLFAQAVTPTLNPTDLSGISALVSSVASLTKTLAAAGGAARLHDETLRSREERERSREGSRRCDFPGPLSCSASRWAAESFERREREMEKGRQARALEDVTSGMRRLQEAIQAQQMHIQSLSSVVNSTQRTVSGVSAKRAATSPPPVQPPPVQIIHTTQTPQFWQCPYSPRSAQPFLPPPECPSSAGACSPSPSPQHFHPRPSSGSPRAAASVSSPTRQRPSTYRQIHRRKHEQSFQQKEGAALLSRAMLRMRCPPPRSAVERGLRLRQRIRLGLSRDRKSEETMEKGGHLEANNENREGKNEGNIGPLPPDSRKTCCYSPADESAIPGCCSAPPPLPKGVSLSPFLPPMAELYAERLRPANGKKPFSTRLFCRDFVAQEPSGWSSRSPLPVYADPSGTERAERAAEAREEKRRNAFAEGFKMTALGIPGGGAGAPARLDAFKPPPRSTRNPNLLVPPSPQLAIEFSLGKTALVRGTNLNGLVSESTQKFLAARARRLHLESALLMDKGVWPRDVQADHLASGCEGFECSDCEMNGPVPFMSPLSPQIPLVPPPIRTVGGELEQAVNRSRPETAVLGGRIERGRWSRPTLKKGAVKDVPAPKKLTQLFGKTFS</sequence>
<feature type="region of interest" description="Disordered" evidence="1">
    <location>
        <begin position="764"/>
        <end position="800"/>
    </location>
</feature>
<feature type="compositionally biased region" description="Polar residues" evidence="1">
    <location>
        <begin position="377"/>
        <end position="388"/>
    </location>
</feature>
<feature type="region of interest" description="Disordered" evidence="1">
    <location>
        <begin position="317"/>
        <end position="389"/>
    </location>
</feature>
<feature type="compositionally biased region" description="Low complexity" evidence="1">
    <location>
        <begin position="210"/>
        <end position="223"/>
    </location>
</feature>
<name>A0A0G4FAW3_9ALVE</name>
<feature type="compositionally biased region" description="Polar residues" evidence="1">
    <location>
        <begin position="461"/>
        <end position="470"/>
    </location>
</feature>
<reference evidence="2" key="1">
    <citation type="submission" date="2014-11" db="EMBL/GenBank/DDBJ databases">
        <authorList>
            <person name="Otto D Thomas"/>
            <person name="Naeem Raeece"/>
        </authorList>
    </citation>
    <scope>NUCLEOTIDE SEQUENCE</scope>
</reference>